<evidence type="ECO:0000313" key="5">
    <source>
        <dbReference type="EMBL" id="ATC88949.1"/>
    </source>
</evidence>
<protein>
    <recommendedName>
        <fullName evidence="7">Tetratricopeptide repeat-like domain-containing protein</fullName>
    </recommendedName>
</protein>
<sequence length="450" mass="50861">MKLFIKSVMKLSPTAKFFKLTLFCTAAISTSIVTPSALSLIPGLSVATAYAEQEQKTKRVPALREKVYSQLARAQKLADDGDVKAGLEALDSINERSSSMNSYEIAMMHNFYGFIYYNENDLPKAIASFEKVVAEEAIPESLRLSTTFSLAQLAMANSDYTKVIAFLDDWDTINTKPKTEGYYLLRAQTYYQLKDYKKGLEYISQVIALSDSEGKIPKENWLVLQRAMYYSLNQTDKVVEVLERMVKLYNKPEYWVQLSGMYGETGQEKQQLAVIEAAYQQGFLTSKSDLRQLAQVYLYNGLAFKAADVMSDAIEKGIAEQNAKNYAFVAEAMIQAKEDEKSIKYFVKAADLSPSGKYDQRLAEVYVNTEQYEEAADAARKALNKGSLDFESNAFVALGMAQYNLQNFDASILAFEQAEKHKKSQRLAQQWIKYVKREKVHAETLRTALL</sequence>
<dbReference type="Pfam" id="PF13181">
    <property type="entry name" value="TPR_8"/>
    <property type="match status" value="1"/>
</dbReference>
<gene>
    <name evidence="5" type="ORF">PARC_b0789</name>
</gene>
<evidence type="ECO:0000256" key="2">
    <source>
        <dbReference type="ARBA" id="ARBA00022803"/>
    </source>
</evidence>
<dbReference type="PANTHER" id="PTHR45586">
    <property type="entry name" value="TPR REPEAT-CONTAINING PROTEIN PA4667"/>
    <property type="match status" value="1"/>
</dbReference>
<dbReference type="Proteomes" id="UP000016505">
    <property type="component" value="Chromosome II"/>
</dbReference>
<feature type="signal peptide" evidence="4">
    <location>
        <begin position="1"/>
        <end position="26"/>
    </location>
</feature>
<reference evidence="5 6" key="1">
    <citation type="journal article" date="2012" name="J. Bacteriol.">
        <title>Genome sequences of type strains of seven species of the marine bacterium Pseudoalteromonas.</title>
        <authorList>
            <person name="Xie B.B."/>
            <person name="Shu Y.L."/>
            <person name="Qin Q.L."/>
            <person name="Rong J.C."/>
            <person name="Zhang X.Y."/>
            <person name="Chen X.L."/>
            <person name="Shi M."/>
            <person name="He H.L."/>
            <person name="Zhou B.C."/>
            <person name="Zhang Y.Z."/>
        </authorList>
    </citation>
    <scope>NUCLEOTIDE SEQUENCE [LARGE SCALE GENOMIC DNA]</scope>
    <source>
        <strain evidence="5 6">A 37-1-2</strain>
    </source>
</reference>
<dbReference type="KEGG" id="part:PARC_b0789"/>
<accession>A0A290SAM9</accession>
<evidence type="ECO:0000256" key="1">
    <source>
        <dbReference type="ARBA" id="ARBA00022737"/>
    </source>
</evidence>
<dbReference type="PANTHER" id="PTHR45586:SF1">
    <property type="entry name" value="LIPOPOLYSACCHARIDE ASSEMBLY PROTEIN B"/>
    <property type="match status" value="1"/>
</dbReference>
<dbReference type="InterPro" id="IPR019734">
    <property type="entry name" value="TPR_rpt"/>
</dbReference>
<keyword evidence="2 3" id="KW-0802">TPR repeat</keyword>
<keyword evidence="4" id="KW-0732">Signal</keyword>
<evidence type="ECO:0008006" key="7">
    <source>
        <dbReference type="Google" id="ProtNLM"/>
    </source>
</evidence>
<proteinExistence type="predicted"/>
<dbReference type="SMART" id="SM00028">
    <property type="entry name" value="TPR"/>
    <property type="match status" value="4"/>
</dbReference>
<evidence type="ECO:0000313" key="6">
    <source>
        <dbReference type="Proteomes" id="UP000016505"/>
    </source>
</evidence>
<evidence type="ECO:0000256" key="4">
    <source>
        <dbReference type="SAM" id="SignalP"/>
    </source>
</evidence>
<keyword evidence="1" id="KW-0677">Repeat</keyword>
<feature type="repeat" description="TPR" evidence="3">
    <location>
        <begin position="323"/>
        <end position="356"/>
    </location>
</feature>
<dbReference type="SUPFAM" id="SSF48452">
    <property type="entry name" value="TPR-like"/>
    <property type="match status" value="1"/>
</dbReference>
<feature type="chain" id="PRO_5013035973" description="Tetratricopeptide repeat-like domain-containing protein" evidence="4">
    <location>
        <begin position="27"/>
        <end position="450"/>
    </location>
</feature>
<evidence type="ECO:0000256" key="3">
    <source>
        <dbReference type="PROSITE-ProRule" id="PRU00339"/>
    </source>
</evidence>
<dbReference type="PROSITE" id="PS50005">
    <property type="entry name" value="TPR"/>
    <property type="match status" value="1"/>
</dbReference>
<name>A0A290SAM9_9GAMM</name>
<dbReference type="Gene3D" id="1.25.40.10">
    <property type="entry name" value="Tetratricopeptide repeat domain"/>
    <property type="match status" value="2"/>
</dbReference>
<organism evidence="5 6">
    <name type="scientific">Pseudoalteromonas arctica A 37-1-2</name>
    <dbReference type="NCBI Taxonomy" id="1117313"/>
    <lineage>
        <taxon>Bacteria</taxon>
        <taxon>Pseudomonadati</taxon>
        <taxon>Pseudomonadota</taxon>
        <taxon>Gammaproteobacteria</taxon>
        <taxon>Alteromonadales</taxon>
        <taxon>Pseudoalteromonadaceae</taxon>
        <taxon>Pseudoalteromonas</taxon>
    </lineage>
</organism>
<dbReference type="InterPro" id="IPR011990">
    <property type="entry name" value="TPR-like_helical_dom_sf"/>
</dbReference>
<dbReference type="InterPro" id="IPR051012">
    <property type="entry name" value="CellSynth/LPSAsmb/PSIAsmb"/>
</dbReference>
<dbReference type="AlphaFoldDB" id="A0A290SAM9"/>
<dbReference type="EMBL" id="CP011026">
    <property type="protein sequence ID" value="ATC88949.1"/>
    <property type="molecule type" value="Genomic_DNA"/>
</dbReference>